<dbReference type="AlphaFoldDB" id="A0A6M4MB40"/>
<comment type="catalytic activity">
    <reaction evidence="5">
        <text>uridine(32) in tRNA = pseudouridine(32) in tRNA</text>
        <dbReference type="Rhea" id="RHEA:42544"/>
        <dbReference type="Rhea" id="RHEA-COMP:10107"/>
        <dbReference type="Rhea" id="RHEA-COMP:10108"/>
        <dbReference type="ChEBI" id="CHEBI:65314"/>
        <dbReference type="ChEBI" id="CHEBI:65315"/>
        <dbReference type="EC" id="5.4.99.28"/>
    </reaction>
</comment>
<evidence type="ECO:0000256" key="9">
    <source>
        <dbReference type="ARBA" id="ARBA00038945"/>
    </source>
</evidence>
<keyword evidence="2" id="KW-0698">rRNA processing</keyword>
<evidence type="ECO:0000256" key="8">
    <source>
        <dbReference type="ARBA" id="ARBA00038944"/>
    </source>
</evidence>
<comment type="function">
    <text evidence="7">Dual specificity enzyme that catalyzes the synthesis of pseudouridine from uracil-746 in 23S ribosomal RNA and from uracil-32 in the anticodon stem and loop of transfer RNAs.</text>
</comment>
<organism evidence="17 18">
    <name type="scientific">Alteromonas pelagimontana</name>
    <dbReference type="NCBI Taxonomy" id="1858656"/>
    <lineage>
        <taxon>Bacteria</taxon>
        <taxon>Pseudomonadati</taxon>
        <taxon>Pseudomonadota</taxon>
        <taxon>Gammaproteobacteria</taxon>
        <taxon>Alteromonadales</taxon>
        <taxon>Alteromonadaceae</taxon>
        <taxon>Alteromonas/Salinimonas group</taxon>
        <taxon>Alteromonas</taxon>
    </lineage>
</organism>
<reference evidence="17 18" key="2">
    <citation type="submission" date="2020-04" db="EMBL/GenBank/DDBJ databases">
        <title>Complete genome sequence of Alteromonas pelagimontana 5.12T.</title>
        <authorList>
            <person name="Sinha R.K."/>
            <person name="Krishnan K.P."/>
            <person name="Kurian J.P."/>
        </authorList>
    </citation>
    <scope>NUCLEOTIDE SEQUENCE [LARGE SCALE GENOMIC DNA]</scope>
    <source>
        <strain evidence="17 18">5.12</strain>
    </source>
</reference>
<dbReference type="InterPro" id="IPR020103">
    <property type="entry name" value="PsdUridine_synth_cat_dom_sf"/>
</dbReference>
<dbReference type="SUPFAM" id="SSF55120">
    <property type="entry name" value="Pseudouridine synthase"/>
    <property type="match status" value="1"/>
</dbReference>
<feature type="domain" description="Pseudouridine synthase RsuA/RluA-like" evidence="16">
    <location>
        <begin position="24"/>
        <end position="170"/>
    </location>
</feature>
<protein>
    <recommendedName>
        <fullName evidence="10">Dual-specificity RNA pseudouridine synthase RluA</fullName>
        <ecNumber evidence="8">5.4.99.28</ecNumber>
        <ecNumber evidence="9">5.4.99.29</ecNumber>
    </recommendedName>
    <alternativeName>
        <fullName evidence="11">23S rRNA pseudouridine(746) synthase</fullName>
    </alternativeName>
    <alternativeName>
        <fullName evidence="14">Ribosomal large subunit pseudouridine synthase A</fullName>
    </alternativeName>
    <alternativeName>
        <fullName evidence="13">rRNA pseudouridylate synthase A</fullName>
    </alternativeName>
    <alternativeName>
        <fullName evidence="15">rRNA-uridine isomerase A</fullName>
    </alternativeName>
    <alternativeName>
        <fullName evidence="12">tRNA pseudouridine(32) synthase</fullName>
    </alternativeName>
</protein>
<dbReference type="EC" id="5.4.99.29" evidence="9"/>
<dbReference type="GO" id="GO:0160142">
    <property type="term" value="F:23S rRNA pseudouridine(746) synthase activity"/>
    <property type="evidence" value="ECO:0007669"/>
    <property type="project" value="UniProtKB-EC"/>
</dbReference>
<evidence type="ECO:0000256" key="3">
    <source>
        <dbReference type="ARBA" id="ARBA00022694"/>
    </source>
</evidence>
<evidence type="ECO:0000256" key="15">
    <source>
        <dbReference type="ARBA" id="ARBA00043143"/>
    </source>
</evidence>
<dbReference type="OrthoDB" id="9785808at2"/>
<dbReference type="InterPro" id="IPR006145">
    <property type="entry name" value="PsdUridine_synth_RsuA/RluA"/>
</dbReference>
<dbReference type="InterPro" id="IPR050188">
    <property type="entry name" value="RluA_PseudoU_synthase"/>
</dbReference>
<dbReference type="GO" id="GO:0160151">
    <property type="term" value="F:tRNA pseudouridine(32) synthase activity"/>
    <property type="evidence" value="ECO:0007669"/>
    <property type="project" value="UniProtKB-EC"/>
</dbReference>
<dbReference type="InterPro" id="IPR006224">
    <property type="entry name" value="PsdUridine_synth_RluA-like_CS"/>
</dbReference>
<evidence type="ECO:0000256" key="11">
    <source>
        <dbReference type="ARBA" id="ARBA00041266"/>
    </source>
</evidence>
<evidence type="ECO:0000313" key="18">
    <source>
        <dbReference type="Proteomes" id="UP000219285"/>
    </source>
</evidence>
<accession>A0A6M4MB40</accession>
<dbReference type="CDD" id="cd02869">
    <property type="entry name" value="PseudoU_synth_RluA_like"/>
    <property type="match status" value="1"/>
</dbReference>
<evidence type="ECO:0000256" key="1">
    <source>
        <dbReference type="ARBA" id="ARBA00010876"/>
    </source>
</evidence>
<dbReference type="FunFam" id="3.30.2350.10:FF:000005">
    <property type="entry name" value="Pseudouridine synthase"/>
    <property type="match status" value="1"/>
</dbReference>
<dbReference type="GO" id="GO:0003723">
    <property type="term" value="F:RNA binding"/>
    <property type="evidence" value="ECO:0007669"/>
    <property type="project" value="InterPro"/>
</dbReference>
<dbReference type="PROSITE" id="PS01129">
    <property type="entry name" value="PSI_RLU"/>
    <property type="match status" value="1"/>
</dbReference>
<evidence type="ECO:0000256" key="14">
    <source>
        <dbReference type="ARBA" id="ARBA00042883"/>
    </source>
</evidence>
<evidence type="ECO:0000256" key="5">
    <source>
        <dbReference type="ARBA" id="ARBA00036184"/>
    </source>
</evidence>
<name>A0A6M4MB40_9ALTE</name>
<dbReference type="Gene3D" id="3.30.2350.10">
    <property type="entry name" value="Pseudouridine synthase"/>
    <property type="match status" value="1"/>
</dbReference>
<dbReference type="RefSeq" id="WP_075608295.1">
    <property type="nucleotide sequence ID" value="NZ_CP052766.1"/>
</dbReference>
<evidence type="ECO:0000256" key="10">
    <source>
        <dbReference type="ARBA" id="ARBA00039988"/>
    </source>
</evidence>
<comment type="catalytic activity">
    <reaction evidence="6">
        <text>uridine(746) in 23S rRNA = pseudouridine(746) in 23S rRNA</text>
        <dbReference type="Rhea" id="RHEA:42548"/>
        <dbReference type="Rhea" id="RHEA-COMP:10109"/>
        <dbReference type="Rhea" id="RHEA-COMP:10110"/>
        <dbReference type="ChEBI" id="CHEBI:65314"/>
        <dbReference type="ChEBI" id="CHEBI:65315"/>
        <dbReference type="EC" id="5.4.99.29"/>
    </reaction>
</comment>
<evidence type="ECO:0000256" key="6">
    <source>
        <dbReference type="ARBA" id="ARBA00036916"/>
    </source>
</evidence>
<dbReference type="PANTHER" id="PTHR21600:SF91">
    <property type="entry name" value="DUAL-SPECIFICITY RNA PSEUDOURIDINE SYNTHASE RLUA"/>
    <property type="match status" value="1"/>
</dbReference>
<keyword evidence="4" id="KW-0413">Isomerase</keyword>
<reference evidence="18" key="1">
    <citation type="submission" date="2014-12" db="EMBL/GenBank/DDBJ databases">
        <title>Complete genome sequence of a multi-drug resistant Klebsiella pneumoniae.</title>
        <authorList>
            <person name="Hua X."/>
            <person name="Chen Q."/>
            <person name="Li X."/>
            <person name="Feng Y."/>
            <person name="Ruan Z."/>
            <person name="Yu Y."/>
        </authorList>
    </citation>
    <scope>NUCLEOTIDE SEQUENCE [LARGE SCALE GENOMIC DNA]</scope>
    <source>
        <strain evidence="18">5.12</strain>
    </source>
</reference>
<dbReference type="EMBL" id="CP052766">
    <property type="protein sequence ID" value="QJR80392.1"/>
    <property type="molecule type" value="Genomic_DNA"/>
</dbReference>
<evidence type="ECO:0000259" key="16">
    <source>
        <dbReference type="Pfam" id="PF00849"/>
    </source>
</evidence>
<evidence type="ECO:0000313" key="17">
    <source>
        <dbReference type="EMBL" id="QJR80392.1"/>
    </source>
</evidence>
<dbReference type="KEGG" id="apel:CA267_006185"/>
<evidence type="ECO:0000256" key="7">
    <source>
        <dbReference type="ARBA" id="ARBA00037305"/>
    </source>
</evidence>
<gene>
    <name evidence="17" type="ORF">CA267_006185</name>
</gene>
<keyword evidence="18" id="KW-1185">Reference proteome</keyword>
<dbReference type="Pfam" id="PF00849">
    <property type="entry name" value="PseudoU_synth_2"/>
    <property type="match status" value="1"/>
</dbReference>
<sequence length="235" mass="26639">MANPQFEYNPPLSPYLTIIYRDDDIVVANKPGGLLSVPGKAPIHRDSLIARVQRVFPTATVVHRLDMATSGVMIMALNKASHRHLSRQFETRNTHKRYFARVDGNVQNNYGEITLPLICDWPNRPKQKVDHEHGKPALTRYEVVRRKDDETLVALLPVTGRSHQLRVHMLSIGHVILGDRLYADEVIKGKAERLQLHAQSLIITHPTSGNWLRFEAPMPFGDYSPPPLPLPENNC</sequence>
<evidence type="ECO:0000256" key="12">
    <source>
        <dbReference type="ARBA" id="ARBA00042372"/>
    </source>
</evidence>
<dbReference type="GO" id="GO:0000455">
    <property type="term" value="P:enzyme-directed rRNA pseudouridine synthesis"/>
    <property type="evidence" value="ECO:0007669"/>
    <property type="project" value="TreeGrafter"/>
</dbReference>
<comment type="similarity">
    <text evidence="1">Belongs to the pseudouridine synthase RluA family.</text>
</comment>
<evidence type="ECO:0000256" key="4">
    <source>
        <dbReference type="ARBA" id="ARBA00023235"/>
    </source>
</evidence>
<dbReference type="Proteomes" id="UP000219285">
    <property type="component" value="Chromosome"/>
</dbReference>
<dbReference type="GO" id="GO:0008033">
    <property type="term" value="P:tRNA processing"/>
    <property type="evidence" value="ECO:0007669"/>
    <property type="project" value="UniProtKB-KW"/>
</dbReference>
<evidence type="ECO:0000256" key="13">
    <source>
        <dbReference type="ARBA" id="ARBA00042844"/>
    </source>
</evidence>
<dbReference type="PANTHER" id="PTHR21600">
    <property type="entry name" value="MITOCHONDRIAL RNA PSEUDOURIDINE SYNTHASE"/>
    <property type="match status" value="1"/>
</dbReference>
<keyword evidence="3" id="KW-0819">tRNA processing</keyword>
<dbReference type="EC" id="5.4.99.28" evidence="8"/>
<proteinExistence type="inferred from homology"/>
<evidence type="ECO:0000256" key="2">
    <source>
        <dbReference type="ARBA" id="ARBA00022552"/>
    </source>
</evidence>